<accession>A0A4Q0NTY2</accession>
<organism evidence="1 2">
    <name type="scientific">Leeuwenhoekiella aestuarii</name>
    <dbReference type="NCBI Taxonomy" id="2249426"/>
    <lineage>
        <taxon>Bacteria</taxon>
        <taxon>Pseudomonadati</taxon>
        <taxon>Bacteroidota</taxon>
        <taxon>Flavobacteriia</taxon>
        <taxon>Flavobacteriales</taxon>
        <taxon>Flavobacteriaceae</taxon>
        <taxon>Leeuwenhoekiella</taxon>
    </lineage>
</organism>
<gene>
    <name evidence="1" type="ORF">DSM04_10487</name>
</gene>
<name>A0A4Q0NTY2_9FLAO</name>
<reference evidence="1 2" key="1">
    <citation type="submission" date="2018-07" db="EMBL/GenBank/DDBJ databases">
        <title>Leeuwenhoekiella genomics.</title>
        <authorList>
            <person name="Tahon G."/>
            <person name="Willems A."/>
        </authorList>
    </citation>
    <scope>NUCLEOTIDE SEQUENCE [LARGE SCALE GENOMIC DNA]</scope>
    <source>
        <strain evidence="1 2">R-50232</strain>
    </source>
</reference>
<evidence type="ECO:0000313" key="2">
    <source>
        <dbReference type="Proteomes" id="UP000289821"/>
    </source>
</evidence>
<proteinExistence type="predicted"/>
<keyword evidence="2" id="KW-1185">Reference proteome</keyword>
<comment type="caution">
    <text evidence="1">The sequence shown here is derived from an EMBL/GenBank/DDBJ whole genome shotgun (WGS) entry which is preliminary data.</text>
</comment>
<dbReference type="RefSeq" id="WP_128761409.1">
    <property type="nucleotide sequence ID" value="NZ_QOVI01000004.1"/>
</dbReference>
<protein>
    <submittedName>
        <fullName evidence="1">Uncharacterized protein</fullName>
    </submittedName>
</protein>
<dbReference type="Proteomes" id="UP000289821">
    <property type="component" value="Unassembled WGS sequence"/>
</dbReference>
<dbReference type="EMBL" id="QOVI01000004">
    <property type="protein sequence ID" value="RXG13983.1"/>
    <property type="molecule type" value="Genomic_DNA"/>
</dbReference>
<evidence type="ECO:0000313" key="1">
    <source>
        <dbReference type="EMBL" id="RXG13983.1"/>
    </source>
</evidence>
<dbReference type="AlphaFoldDB" id="A0A4Q0NTY2"/>
<sequence>MSDIWNDLSKKVMDRGALKQFLSIPIEDKYCGELYYNEKGEGFYDTFYTENPEPEKFESDGQIYYINQKGERFDVVKKEKYILKNQTRLAETTADFHKLYKNHFKDSKLNNTQKENEHYRKEVLTPRIEALLKLHKKSAGKANIDAKVTFIANEYLKFIRRNASYVENPHKDVFLDDKAYWIFKELHEIHKDKKSKLANYSRIYWIMKEDKPNQILCSNTRFVELVNTELYNISIDRIDSRHSGSGNKIQSLYERIKNEIV</sequence>